<evidence type="ECO:0000256" key="1">
    <source>
        <dbReference type="SAM" id="Phobius"/>
    </source>
</evidence>
<dbReference type="InterPro" id="IPR009293">
    <property type="entry name" value="UPF0478"/>
</dbReference>
<keyword evidence="1" id="KW-0812">Transmembrane</keyword>
<organism evidence="2 3">
    <name type="scientific">Galactobacter valiniphilus</name>
    <dbReference type="NCBI Taxonomy" id="2676122"/>
    <lineage>
        <taxon>Bacteria</taxon>
        <taxon>Bacillati</taxon>
        <taxon>Actinomycetota</taxon>
        <taxon>Actinomycetes</taxon>
        <taxon>Micrococcales</taxon>
        <taxon>Micrococcaceae</taxon>
        <taxon>Galactobacter</taxon>
    </lineage>
</organism>
<evidence type="ECO:0000313" key="2">
    <source>
        <dbReference type="EMBL" id="RII43121.1"/>
    </source>
</evidence>
<name>A0A399JC22_9MICC</name>
<reference evidence="2 3" key="1">
    <citation type="submission" date="2018-07" db="EMBL/GenBank/DDBJ databases">
        <title>Arthrobacter sp. nov., isolated from raw cow's milk with high bacterial count.</title>
        <authorList>
            <person name="Hahne J."/>
            <person name="Isele D."/>
            <person name="Lipski A."/>
        </authorList>
    </citation>
    <scope>NUCLEOTIDE SEQUENCE [LARGE SCALE GENOMIC DNA]</scope>
    <source>
        <strain evidence="2 3">JZ R-35</strain>
    </source>
</reference>
<gene>
    <name evidence="2" type="ORF">DWB68_03565</name>
</gene>
<dbReference type="EMBL" id="QQXK01000005">
    <property type="protein sequence ID" value="RII43121.1"/>
    <property type="molecule type" value="Genomic_DNA"/>
</dbReference>
<keyword evidence="1" id="KW-0472">Membrane</keyword>
<keyword evidence="1" id="KW-1133">Transmembrane helix</keyword>
<feature type="transmembrane region" description="Helical" evidence="1">
    <location>
        <begin position="6"/>
        <end position="27"/>
    </location>
</feature>
<protein>
    <submittedName>
        <fullName evidence="2">DUF948 domain-containing protein</fullName>
    </submittedName>
</protein>
<sequence>MSGADIAGLIAAGVFLILVALLAVPIIKLGRVFDELRRAVREVTDNTTPILGEVSTTVATSHQQLERVDAITSNVQDATANITALSSLTAAIVGKPLIKIASFSSGVRAALSTTRRGSGRRAR</sequence>
<dbReference type="RefSeq" id="WP_119423769.1">
    <property type="nucleotide sequence ID" value="NZ_JBHOFJ010000008.1"/>
</dbReference>
<evidence type="ECO:0000313" key="3">
    <source>
        <dbReference type="Proteomes" id="UP000265419"/>
    </source>
</evidence>
<keyword evidence="3" id="KW-1185">Reference proteome</keyword>
<accession>A0A399JC22</accession>
<comment type="caution">
    <text evidence="2">The sequence shown here is derived from an EMBL/GenBank/DDBJ whole genome shotgun (WGS) entry which is preliminary data.</text>
</comment>
<dbReference type="Pfam" id="PF06103">
    <property type="entry name" value="DUF948"/>
    <property type="match status" value="1"/>
</dbReference>
<dbReference type="Proteomes" id="UP000265419">
    <property type="component" value="Unassembled WGS sequence"/>
</dbReference>
<dbReference type="AlphaFoldDB" id="A0A399JC22"/>
<proteinExistence type="predicted"/>